<evidence type="ECO:0000259" key="3">
    <source>
        <dbReference type="PROSITE" id="PS50887"/>
    </source>
</evidence>
<keyword evidence="1" id="KW-0472">Membrane</keyword>
<dbReference type="CDD" id="cd01948">
    <property type="entry name" value="EAL"/>
    <property type="match status" value="1"/>
</dbReference>
<dbReference type="InterPro" id="IPR052155">
    <property type="entry name" value="Biofilm_reg_signaling"/>
</dbReference>
<dbReference type="RefSeq" id="WP_211952161.1">
    <property type="nucleotide sequence ID" value="NZ_CAJPVI010000004.1"/>
</dbReference>
<keyword evidence="1" id="KW-1133">Transmembrane helix</keyword>
<dbReference type="InterPro" id="IPR035919">
    <property type="entry name" value="EAL_sf"/>
</dbReference>
<dbReference type="SMART" id="SM00052">
    <property type="entry name" value="EAL"/>
    <property type="match status" value="1"/>
</dbReference>
<organism evidence="4 5">
    <name type="scientific">Cupriavidus numazuensis</name>
    <dbReference type="NCBI Taxonomy" id="221992"/>
    <lineage>
        <taxon>Bacteria</taxon>
        <taxon>Pseudomonadati</taxon>
        <taxon>Pseudomonadota</taxon>
        <taxon>Betaproteobacteria</taxon>
        <taxon>Burkholderiales</taxon>
        <taxon>Burkholderiaceae</taxon>
        <taxon>Cupriavidus</taxon>
    </lineage>
</organism>
<sequence>MNAKSNPAGYSRYLWLTLGAFVLFLVTFLLYLQAVRDRDRVSESRRRSFLIAEALRQSSDDLTRIARAYVVTGDSAYRQQFDEILDARDGKTALVAEYQNIYWELLQAPAQNSCPDCRGIPLVAVIREAGFTEDELEDLESAKNQSDLLAATEYAAMELANPTYAPDIAQRSQAIAMLHDAAYNQAKASIKTAIGAFNRKADVRTRAAVYSAESYADKLRTAFVVFCALLLSLLAAMRFRIASILGGSVQELHARIARLGSGDFSASISVPKGREFSILGWLSETQANLARIDARRNDAEERIRYLAHFDVLTGLPNRLQLQERAVQAFGRARQEGKPIALMLLDLDLFKDINDTLGHGVGDALLVDLARRLRALAGDDDTISRVGGDEFIFLLFGASEAGAASAAQRILDVIAAPCQVEHHELNVSGSIGIAMYPSHGEDFEVLSRRADAAMYQIKRDGRHGYTFYSMQLEAHKVRGLQIANALRHALARGQFRLVYQPQVSACDGTLVGAEALIRWTHPELGEVPPAEFIPIAEDSGLIIPIGEWVLRTAVRQARAWMRDGLPPLVIAVNLSAIQFRHPGLPSQVTTILEEEGLPAEYLELELTESVAMREPDRAIAIMDALHERGVRLSIDDFGTGYSSLNYLKKFKVYKLKIDRSFVRDIYTDVDDRAIVEAVTHMAGSLGLLTIAEGVETLEQLEILKAQGCDELQGYLVSKPLSADQFEAMVRVGALGPAFLT</sequence>
<feature type="domain" description="GGDEF" evidence="3">
    <location>
        <begin position="337"/>
        <end position="469"/>
    </location>
</feature>
<dbReference type="PANTHER" id="PTHR44757:SF2">
    <property type="entry name" value="BIOFILM ARCHITECTURE MAINTENANCE PROTEIN MBAA"/>
    <property type="match status" value="1"/>
</dbReference>
<dbReference type="SUPFAM" id="SSF55073">
    <property type="entry name" value="Nucleotide cyclase"/>
    <property type="match status" value="1"/>
</dbReference>
<keyword evidence="5" id="KW-1185">Reference proteome</keyword>
<dbReference type="InterPro" id="IPR043128">
    <property type="entry name" value="Rev_trsase/Diguanyl_cyclase"/>
</dbReference>
<dbReference type="CDD" id="cd01949">
    <property type="entry name" value="GGDEF"/>
    <property type="match status" value="1"/>
</dbReference>
<reference evidence="4 5" key="1">
    <citation type="submission" date="2021-03" db="EMBL/GenBank/DDBJ databases">
        <authorList>
            <person name="Peeters C."/>
        </authorList>
    </citation>
    <scope>NUCLEOTIDE SEQUENCE [LARGE SCALE GENOMIC DNA]</scope>
    <source>
        <strain evidence="4 5">LMG 26411</strain>
    </source>
</reference>
<dbReference type="PANTHER" id="PTHR44757">
    <property type="entry name" value="DIGUANYLATE CYCLASE DGCP"/>
    <property type="match status" value="1"/>
</dbReference>
<name>A0ABM8TBT8_9BURK</name>
<dbReference type="Pfam" id="PF00563">
    <property type="entry name" value="EAL"/>
    <property type="match status" value="1"/>
</dbReference>
<feature type="domain" description="EAL" evidence="2">
    <location>
        <begin position="478"/>
        <end position="732"/>
    </location>
</feature>
<dbReference type="PROSITE" id="PS50887">
    <property type="entry name" value="GGDEF"/>
    <property type="match status" value="1"/>
</dbReference>
<keyword evidence="1" id="KW-0812">Transmembrane</keyword>
<evidence type="ECO:0000313" key="4">
    <source>
        <dbReference type="EMBL" id="CAG2134358.1"/>
    </source>
</evidence>
<dbReference type="Gene3D" id="3.20.20.450">
    <property type="entry name" value="EAL domain"/>
    <property type="match status" value="1"/>
</dbReference>
<evidence type="ECO:0000313" key="5">
    <source>
        <dbReference type="Proteomes" id="UP000672657"/>
    </source>
</evidence>
<dbReference type="EMBL" id="CAJPVI010000004">
    <property type="protein sequence ID" value="CAG2134358.1"/>
    <property type="molecule type" value="Genomic_DNA"/>
</dbReference>
<gene>
    <name evidence="4" type="ORF">LMG26411_00953</name>
</gene>
<evidence type="ECO:0000256" key="1">
    <source>
        <dbReference type="SAM" id="Phobius"/>
    </source>
</evidence>
<proteinExistence type="predicted"/>
<accession>A0ABM8TBT8</accession>
<dbReference type="Gene3D" id="3.30.70.270">
    <property type="match status" value="1"/>
</dbReference>
<feature type="transmembrane region" description="Helical" evidence="1">
    <location>
        <begin position="12"/>
        <end position="32"/>
    </location>
</feature>
<comment type="caution">
    <text evidence="4">The sequence shown here is derived from an EMBL/GenBank/DDBJ whole genome shotgun (WGS) entry which is preliminary data.</text>
</comment>
<dbReference type="NCBIfam" id="TIGR00254">
    <property type="entry name" value="GGDEF"/>
    <property type="match status" value="1"/>
</dbReference>
<dbReference type="InterPro" id="IPR029787">
    <property type="entry name" value="Nucleotide_cyclase"/>
</dbReference>
<dbReference type="SUPFAM" id="SSF141868">
    <property type="entry name" value="EAL domain-like"/>
    <property type="match status" value="1"/>
</dbReference>
<evidence type="ECO:0000259" key="2">
    <source>
        <dbReference type="PROSITE" id="PS50883"/>
    </source>
</evidence>
<dbReference type="InterPro" id="IPR001633">
    <property type="entry name" value="EAL_dom"/>
</dbReference>
<protein>
    <submittedName>
        <fullName evidence="4">Uncharacterized protein</fullName>
    </submittedName>
</protein>
<dbReference type="SMART" id="SM00267">
    <property type="entry name" value="GGDEF"/>
    <property type="match status" value="1"/>
</dbReference>
<dbReference type="Pfam" id="PF00990">
    <property type="entry name" value="GGDEF"/>
    <property type="match status" value="1"/>
</dbReference>
<dbReference type="PROSITE" id="PS50883">
    <property type="entry name" value="EAL"/>
    <property type="match status" value="1"/>
</dbReference>
<dbReference type="InterPro" id="IPR000160">
    <property type="entry name" value="GGDEF_dom"/>
</dbReference>
<dbReference type="Proteomes" id="UP000672657">
    <property type="component" value="Unassembled WGS sequence"/>
</dbReference>